<dbReference type="InterPro" id="IPR037518">
    <property type="entry name" value="MPN"/>
</dbReference>
<keyword evidence="3" id="KW-0378">Hydrolase</keyword>
<dbReference type="EMBL" id="OBEN01000001">
    <property type="protein sequence ID" value="SNZ11119.1"/>
    <property type="molecule type" value="Genomic_DNA"/>
</dbReference>
<proteinExistence type="inferred from homology"/>
<gene>
    <name evidence="8" type="ORF">SAMN06265353_0143</name>
</gene>
<feature type="domain" description="MPN" evidence="7">
    <location>
        <begin position="103"/>
        <end position="224"/>
    </location>
</feature>
<dbReference type="InterPro" id="IPR046778">
    <property type="entry name" value="UPF0758_N"/>
</dbReference>
<dbReference type="AlphaFoldDB" id="A0A285NNU2"/>
<reference evidence="9" key="1">
    <citation type="submission" date="2017-09" db="EMBL/GenBank/DDBJ databases">
        <authorList>
            <person name="Varghese N."/>
            <person name="Submissions S."/>
        </authorList>
    </citation>
    <scope>NUCLEOTIDE SEQUENCE [LARGE SCALE GENOMIC DNA]</scope>
    <source>
        <strain evidence="9">DSM 2913</strain>
    </source>
</reference>
<organism evidence="8 9">
    <name type="scientific">Hydrogenobacter hydrogenophilus</name>
    <dbReference type="NCBI Taxonomy" id="35835"/>
    <lineage>
        <taxon>Bacteria</taxon>
        <taxon>Pseudomonadati</taxon>
        <taxon>Aquificota</taxon>
        <taxon>Aquificia</taxon>
        <taxon>Aquificales</taxon>
        <taxon>Aquificaceae</taxon>
        <taxon>Hydrogenobacter</taxon>
    </lineage>
</organism>
<evidence type="ECO:0000259" key="7">
    <source>
        <dbReference type="PROSITE" id="PS50249"/>
    </source>
</evidence>
<evidence type="ECO:0000256" key="4">
    <source>
        <dbReference type="ARBA" id="ARBA00022833"/>
    </source>
</evidence>
<comment type="similarity">
    <text evidence="6">Belongs to the UPF0758 family.</text>
</comment>
<dbReference type="NCBIfam" id="NF000642">
    <property type="entry name" value="PRK00024.1"/>
    <property type="match status" value="1"/>
</dbReference>
<evidence type="ECO:0000256" key="2">
    <source>
        <dbReference type="ARBA" id="ARBA00022723"/>
    </source>
</evidence>
<evidence type="ECO:0000256" key="3">
    <source>
        <dbReference type="ARBA" id="ARBA00022801"/>
    </source>
</evidence>
<dbReference type="GO" id="GO:0006508">
    <property type="term" value="P:proteolysis"/>
    <property type="evidence" value="ECO:0007669"/>
    <property type="project" value="UniProtKB-KW"/>
</dbReference>
<dbReference type="GO" id="GO:0008237">
    <property type="term" value="F:metallopeptidase activity"/>
    <property type="evidence" value="ECO:0007669"/>
    <property type="project" value="UniProtKB-KW"/>
</dbReference>
<keyword evidence="5" id="KW-0482">Metalloprotease</keyword>
<dbReference type="InterPro" id="IPR025657">
    <property type="entry name" value="RadC_JAB"/>
</dbReference>
<protein>
    <submittedName>
        <fullName evidence="8">DNA repair protein RadC</fullName>
    </submittedName>
</protein>
<keyword evidence="1" id="KW-0645">Protease</keyword>
<name>A0A285NNU2_9AQUI</name>
<keyword evidence="2" id="KW-0479">Metal-binding</keyword>
<dbReference type="Proteomes" id="UP000218627">
    <property type="component" value="Unassembled WGS sequence"/>
</dbReference>
<dbReference type="InterPro" id="IPR001405">
    <property type="entry name" value="UPF0758"/>
</dbReference>
<evidence type="ECO:0000313" key="9">
    <source>
        <dbReference type="Proteomes" id="UP000218627"/>
    </source>
</evidence>
<accession>A0A285NNU2</accession>
<evidence type="ECO:0000313" key="8">
    <source>
        <dbReference type="EMBL" id="SNZ11119.1"/>
    </source>
</evidence>
<dbReference type="PANTHER" id="PTHR30471:SF3">
    <property type="entry name" value="UPF0758 PROTEIN YEES-RELATED"/>
    <property type="match status" value="1"/>
</dbReference>
<sequence length="224" mass="25550">MYRSRKLKEIPQELRPREKLRTLGVDALSDEELVAIILGFGTKKDDVLSLSKKIVRLGWERLKSMSVEEMVKEIEGIGEAKACQIKAIFELSRRIYEPHSHVVINTPEDVYKFLKDKMDNRREHLWALYLSPSNTLVSYETVAIGRMNSVFADPKDVLYGAIKSACHSIILAHSHPMGQPKPSKADLEFTKRIKDACQLLGFELLDHIIITTLSYFSMKEGGFL</sequence>
<evidence type="ECO:0000256" key="5">
    <source>
        <dbReference type="ARBA" id="ARBA00023049"/>
    </source>
</evidence>
<dbReference type="PANTHER" id="PTHR30471">
    <property type="entry name" value="DNA REPAIR PROTEIN RADC"/>
    <property type="match status" value="1"/>
</dbReference>
<dbReference type="Pfam" id="PF04002">
    <property type="entry name" value="RadC"/>
    <property type="match status" value="1"/>
</dbReference>
<dbReference type="GO" id="GO:0046872">
    <property type="term" value="F:metal ion binding"/>
    <property type="evidence" value="ECO:0007669"/>
    <property type="project" value="UniProtKB-KW"/>
</dbReference>
<keyword evidence="9" id="KW-1185">Reference proteome</keyword>
<evidence type="ECO:0000256" key="1">
    <source>
        <dbReference type="ARBA" id="ARBA00022670"/>
    </source>
</evidence>
<dbReference type="RefSeq" id="WP_096600074.1">
    <property type="nucleotide sequence ID" value="NZ_OBEN01000001.1"/>
</dbReference>
<dbReference type="Gene3D" id="3.40.140.10">
    <property type="entry name" value="Cytidine Deaminase, domain 2"/>
    <property type="match status" value="1"/>
</dbReference>
<dbReference type="Pfam" id="PF20582">
    <property type="entry name" value="UPF0758_N"/>
    <property type="match status" value="1"/>
</dbReference>
<dbReference type="PROSITE" id="PS50249">
    <property type="entry name" value="MPN"/>
    <property type="match status" value="1"/>
</dbReference>
<dbReference type="OrthoDB" id="9804482at2"/>
<keyword evidence="4" id="KW-0862">Zinc</keyword>
<evidence type="ECO:0000256" key="6">
    <source>
        <dbReference type="RuleBase" id="RU003797"/>
    </source>
</evidence>
<dbReference type="NCBIfam" id="TIGR00608">
    <property type="entry name" value="radc"/>
    <property type="match status" value="1"/>
</dbReference>
<dbReference type="CDD" id="cd08071">
    <property type="entry name" value="MPN_DUF2466"/>
    <property type="match status" value="1"/>
</dbReference>